<dbReference type="PROSITE" id="PS51704">
    <property type="entry name" value="GP_PDE"/>
    <property type="match status" value="1"/>
</dbReference>
<dbReference type="GO" id="GO:0008081">
    <property type="term" value="F:phosphoric diester hydrolase activity"/>
    <property type="evidence" value="ECO:0007669"/>
    <property type="project" value="InterPro"/>
</dbReference>
<evidence type="ECO:0000313" key="3">
    <source>
        <dbReference type="Proteomes" id="UP000236447"/>
    </source>
</evidence>
<dbReference type="PANTHER" id="PTHR46211:SF1">
    <property type="entry name" value="GLYCEROPHOSPHODIESTER PHOSPHODIESTERASE, CYTOPLASMIC"/>
    <property type="match status" value="1"/>
</dbReference>
<protein>
    <submittedName>
        <fullName evidence="2">Glycerophosphoryl diester phosphodiesterase-like protein</fullName>
    </submittedName>
</protein>
<proteinExistence type="predicted"/>
<organism evidence="2 3">
    <name type="scientific">Phaeobacter inhibens</name>
    <dbReference type="NCBI Taxonomy" id="221822"/>
    <lineage>
        <taxon>Bacteria</taxon>
        <taxon>Pseudomonadati</taxon>
        <taxon>Pseudomonadota</taxon>
        <taxon>Alphaproteobacteria</taxon>
        <taxon>Rhodobacterales</taxon>
        <taxon>Roseobacteraceae</taxon>
        <taxon>Phaeobacter</taxon>
    </lineage>
</organism>
<name>A0A2I7KCK1_9RHOB</name>
<dbReference type="PANTHER" id="PTHR46211">
    <property type="entry name" value="GLYCEROPHOSPHORYL DIESTER PHOSPHODIESTERASE"/>
    <property type="match status" value="1"/>
</dbReference>
<dbReference type="InterPro" id="IPR030395">
    <property type="entry name" value="GP_PDE_dom"/>
</dbReference>
<dbReference type="Gene3D" id="3.20.20.190">
    <property type="entry name" value="Phosphatidylinositol (PI) phosphodiesterase"/>
    <property type="match status" value="1"/>
</dbReference>
<dbReference type="Pfam" id="PF03009">
    <property type="entry name" value="GDPD"/>
    <property type="match status" value="1"/>
</dbReference>
<dbReference type="Proteomes" id="UP000236447">
    <property type="component" value="Chromosome"/>
</dbReference>
<feature type="domain" description="GP-PDE" evidence="1">
    <location>
        <begin position="11"/>
        <end position="257"/>
    </location>
</feature>
<accession>A0A2I7KCK1</accession>
<sequence length="257" mass="28060">MTSDLPAAFLRQPITHRALHDVRDGRPENSRAAILAAIEAGYGIEMDLQLSSDGCAMVFHDYNLERLAEGAGLVADHTRDQLRAIPLKGGDGECIPDLAEILDLVDGRVPLLIELKDQDGNMGPNIGALEADTADQLKNYTGEVALMSFNPHSVVELARLAPERPRGLTTSSYRVEHWPELTAEVCDHLRAIPDFDRSGSCFISHEVADLASPRVGELRAQGAPVLCWTVTSAAMEKEARKIAHNVTFERYLSDIPA</sequence>
<reference evidence="2 3" key="2">
    <citation type="journal article" date="2017" name="Genome Biol. Evol.">
        <title>Trajectories and Drivers of Genome Evolution in Surface-Associated Marine Phaeobacter.</title>
        <authorList>
            <person name="Freese H.M."/>
            <person name="Sikorski J."/>
            <person name="Bunk B."/>
            <person name="Scheuner C."/>
            <person name="Meier-Kolthoff J.P."/>
            <person name="Sproer C."/>
            <person name="Gram L."/>
            <person name="Overmann J."/>
        </authorList>
    </citation>
    <scope>NUCLEOTIDE SEQUENCE [LARGE SCALE GENOMIC DNA]</scope>
    <source>
        <strain evidence="2 3">P88</strain>
    </source>
</reference>
<gene>
    <name evidence="2" type="ORF">PhaeoP88_02967</name>
</gene>
<dbReference type="RefSeq" id="WP_102884040.1">
    <property type="nucleotide sequence ID" value="NZ_CP010725.1"/>
</dbReference>
<dbReference type="GO" id="GO:0006629">
    <property type="term" value="P:lipid metabolic process"/>
    <property type="evidence" value="ECO:0007669"/>
    <property type="project" value="InterPro"/>
</dbReference>
<dbReference type="InterPro" id="IPR017946">
    <property type="entry name" value="PLC-like_Pdiesterase_TIM-brl"/>
</dbReference>
<evidence type="ECO:0000313" key="2">
    <source>
        <dbReference type="EMBL" id="AUR00304.1"/>
    </source>
</evidence>
<evidence type="ECO:0000259" key="1">
    <source>
        <dbReference type="PROSITE" id="PS51704"/>
    </source>
</evidence>
<dbReference type="SUPFAM" id="SSF51695">
    <property type="entry name" value="PLC-like phosphodiesterases"/>
    <property type="match status" value="1"/>
</dbReference>
<dbReference type="EMBL" id="CP010725">
    <property type="protein sequence ID" value="AUR00304.1"/>
    <property type="molecule type" value="Genomic_DNA"/>
</dbReference>
<reference evidence="2 3" key="1">
    <citation type="journal article" date="2017" name="Front. Microbiol.">
        <title>Phaeobacter piscinae sp. nov., a species of the Roseobacter group and potential aquaculture probiont.</title>
        <authorList>
            <person name="Sonnenschein E.C."/>
            <person name="Phippen C.B.W."/>
            <person name="Nielsen K.F."/>
            <person name="Mateiu R.V."/>
            <person name="Melchiorsen J."/>
            <person name="Gram L."/>
            <person name="Overmann J."/>
            <person name="Freese H.M."/>
        </authorList>
    </citation>
    <scope>NUCLEOTIDE SEQUENCE [LARGE SCALE GENOMIC DNA]</scope>
    <source>
        <strain evidence="2 3">P88</strain>
    </source>
</reference>
<dbReference type="AlphaFoldDB" id="A0A2I7KCK1"/>